<dbReference type="FunCoup" id="K0KDX4">
    <property type="interactions" value="65"/>
</dbReference>
<evidence type="ECO:0000313" key="1">
    <source>
        <dbReference type="EMBL" id="CCH43280.1"/>
    </source>
</evidence>
<reference evidence="1 2" key="1">
    <citation type="journal article" date="2012" name="Eukaryot. Cell">
        <title>Draft genome sequence of Wickerhamomyces ciferrii NRRL Y-1031 F-60-10.</title>
        <authorList>
            <person name="Schneider J."/>
            <person name="Andrea H."/>
            <person name="Blom J."/>
            <person name="Jaenicke S."/>
            <person name="Ruckert C."/>
            <person name="Schorsch C."/>
            <person name="Szczepanowski R."/>
            <person name="Farwick M."/>
            <person name="Goesmann A."/>
            <person name="Puhler A."/>
            <person name="Schaffer S."/>
            <person name="Tauch A."/>
            <person name="Kohler T."/>
            <person name="Brinkrolf K."/>
        </authorList>
    </citation>
    <scope>NUCLEOTIDE SEQUENCE [LARGE SCALE GENOMIC DNA]</scope>
    <source>
        <strain evidence="2">ATCC 14091 / BCRC 22168 / CBS 111 / JCM 3599 / NBRC 0793 / NRRL Y-1031 F-60-10</strain>
    </source>
</reference>
<dbReference type="EMBL" id="CAIF01000075">
    <property type="protein sequence ID" value="CCH43280.1"/>
    <property type="molecule type" value="Genomic_DNA"/>
</dbReference>
<name>K0KDX4_WICCF</name>
<sequence length="439" mass="50584">MSHALRNSFIPKRSPTVISRILSRLSLDSLLNLCLLWCSMPITYPQLLQDQLDELEQTKEEYVQEFIDQIKHWKDKRTITKRKVIDRLLVDIYPYGLNLLQYAQIDSQLIVEKQSNYLYWQVSKLLDSKNQNYILNLHSPQNFLESLVGNLSKFFMNHIYISNHPYYPLIIIRIQIFDLIHQQNTPQIQKISNSLISRKPFFLALPQNSSNLIHSPISIDDQTSQIILQCISSSLSTSTSQIRILQQDKTPQLLKNLESLHILSGNSRFKESLGAWAPYADGNIDISPFDDVQDHHTLQKTALKDGDDEEEGSRIAKISKLRFRGTLNELKSKQLFEGTKKRKLDEDDEEETLKNGFKSIAPVQQVEFNIKQDFKTQRPKLKLKLHGNDVFAGLFELCSKGKINPEDIPGWLTGEEGYQNGDVIDGIFQKNDDKDGVLI</sequence>
<dbReference type="eggNOG" id="ENOG502QVRZ">
    <property type="taxonomic scope" value="Eukaryota"/>
</dbReference>
<organism evidence="1 2">
    <name type="scientific">Wickerhamomyces ciferrii (strain ATCC 14091 / BCRC 22168 / CBS 111 / JCM 3599 / NBRC 0793 / NRRL Y-1031 F-60-10)</name>
    <name type="common">Yeast</name>
    <name type="synonym">Pichia ciferrii</name>
    <dbReference type="NCBI Taxonomy" id="1206466"/>
    <lineage>
        <taxon>Eukaryota</taxon>
        <taxon>Fungi</taxon>
        <taxon>Dikarya</taxon>
        <taxon>Ascomycota</taxon>
        <taxon>Saccharomycotina</taxon>
        <taxon>Saccharomycetes</taxon>
        <taxon>Phaffomycetales</taxon>
        <taxon>Wickerhamomycetaceae</taxon>
        <taxon>Wickerhamomyces</taxon>
    </lineage>
</organism>
<comment type="caution">
    <text evidence="1">The sequence shown here is derived from an EMBL/GenBank/DDBJ whole genome shotgun (WGS) entry which is preliminary data.</text>
</comment>
<accession>K0KDX4</accession>
<protein>
    <submittedName>
        <fullName evidence="1">Central kinetochore subunit CHL4</fullName>
    </submittedName>
</protein>
<dbReference type="AlphaFoldDB" id="K0KDX4"/>
<evidence type="ECO:0000313" key="2">
    <source>
        <dbReference type="Proteomes" id="UP000009328"/>
    </source>
</evidence>
<dbReference type="GO" id="GO:0034080">
    <property type="term" value="P:CENP-A containing chromatin assembly"/>
    <property type="evidence" value="ECO:0007669"/>
    <property type="project" value="InterPro"/>
</dbReference>
<dbReference type="InterPro" id="IPR007902">
    <property type="entry name" value="Chl4/mis15/CENP-N"/>
</dbReference>
<dbReference type="HOGENOM" id="CLU_031572_0_0_1"/>
<dbReference type="STRING" id="1206466.K0KDX4"/>
<dbReference type="InParanoid" id="K0KDX4"/>
<proteinExistence type="predicted"/>
<dbReference type="GO" id="GO:0007059">
    <property type="term" value="P:chromosome segregation"/>
    <property type="evidence" value="ECO:0007669"/>
    <property type="project" value="InterPro"/>
</dbReference>
<dbReference type="Pfam" id="PF05238">
    <property type="entry name" value="CENP-N"/>
    <property type="match status" value="1"/>
</dbReference>
<keyword evidence="2" id="KW-1185">Reference proteome</keyword>
<gene>
    <name evidence="1" type="ORF">BN7_2828</name>
</gene>
<dbReference type="Gene3D" id="3.10.20.720">
    <property type="match status" value="1"/>
</dbReference>
<dbReference type="Proteomes" id="UP000009328">
    <property type="component" value="Unassembled WGS sequence"/>
</dbReference>